<reference evidence="2" key="1">
    <citation type="submission" date="2018-11" db="EMBL/GenBank/DDBJ databases">
        <authorList>
            <consortium name="Pathogen Informatics"/>
        </authorList>
    </citation>
    <scope>NUCLEOTIDE SEQUENCE</scope>
</reference>
<evidence type="ECO:0000313" key="3">
    <source>
        <dbReference type="Proteomes" id="UP000784294"/>
    </source>
</evidence>
<feature type="compositionally biased region" description="Polar residues" evidence="1">
    <location>
        <begin position="154"/>
        <end position="164"/>
    </location>
</feature>
<evidence type="ECO:0000313" key="2">
    <source>
        <dbReference type="EMBL" id="VEL24554.1"/>
    </source>
</evidence>
<protein>
    <submittedName>
        <fullName evidence="2">Uncharacterized protein</fullName>
    </submittedName>
</protein>
<sequence length="406" mass="41078">MDNTGFTSVVSTRSASPSWPLSAVSSGGVTASPSAPSSTFLGSLHLGGMTTCSLRYRSRRRGGSNSSAAGSRVSGETAVRVMAGSGGSIASSSSTAGSLSTVAANGLSNTGSIGGTPVARLLSATGALGLTTSATTTSSSPSTTNHFVRGSGGLSQSSANGINMSSGPASGSSGLGAQRRSFISSINIFSTGASANSPVVSGSNTTNANNENNTEWTNSASSGTSSSAGISANSLSAPLIMTNDTSSARALAFFETSPVYVESESKEVGMRSAQVQLSRAFACLIRIIADLIVDLRSQHQQQIIHQDITSNSSSLSSVLTALRRCTSAPAGLYPAAALIAPSQHYTSVYQQQRLYPLYAEPTASYTTNTSVPATASTGIHPNGTSTSIGFNSGLLSVPRLPFRQPE</sequence>
<gene>
    <name evidence="2" type="ORF">PXEA_LOCUS17994</name>
</gene>
<feature type="region of interest" description="Disordered" evidence="1">
    <location>
        <begin position="133"/>
        <end position="176"/>
    </location>
</feature>
<organism evidence="2 3">
    <name type="scientific">Protopolystoma xenopodis</name>
    <dbReference type="NCBI Taxonomy" id="117903"/>
    <lineage>
        <taxon>Eukaryota</taxon>
        <taxon>Metazoa</taxon>
        <taxon>Spiralia</taxon>
        <taxon>Lophotrochozoa</taxon>
        <taxon>Platyhelminthes</taxon>
        <taxon>Monogenea</taxon>
        <taxon>Polyopisthocotylea</taxon>
        <taxon>Polystomatidea</taxon>
        <taxon>Polystomatidae</taxon>
        <taxon>Protopolystoma</taxon>
    </lineage>
</organism>
<feature type="region of interest" description="Disordered" evidence="1">
    <location>
        <begin position="1"/>
        <end position="32"/>
    </location>
</feature>
<feature type="region of interest" description="Disordered" evidence="1">
    <location>
        <begin position="195"/>
        <end position="223"/>
    </location>
</feature>
<comment type="caution">
    <text evidence="2">The sequence shown here is derived from an EMBL/GenBank/DDBJ whole genome shotgun (WGS) entry which is preliminary data.</text>
</comment>
<name>A0A3S5AT54_9PLAT</name>
<proteinExistence type="predicted"/>
<feature type="non-terminal residue" evidence="2">
    <location>
        <position position="1"/>
    </location>
</feature>
<feature type="compositionally biased region" description="Low complexity" evidence="1">
    <location>
        <begin position="133"/>
        <end position="144"/>
    </location>
</feature>
<dbReference type="EMBL" id="CAAALY010068381">
    <property type="protein sequence ID" value="VEL24554.1"/>
    <property type="molecule type" value="Genomic_DNA"/>
</dbReference>
<keyword evidence="3" id="KW-1185">Reference proteome</keyword>
<accession>A0A3S5AT54</accession>
<feature type="compositionally biased region" description="Low complexity" evidence="1">
    <location>
        <begin position="165"/>
        <end position="176"/>
    </location>
</feature>
<dbReference type="AlphaFoldDB" id="A0A3S5AT54"/>
<dbReference type="Proteomes" id="UP000784294">
    <property type="component" value="Unassembled WGS sequence"/>
</dbReference>
<evidence type="ECO:0000256" key="1">
    <source>
        <dbReference type="SAM" id="MobiDB-lite"/>
    </source>
</evidence>
<feature type="compositionally biased region" description="Low complexity" evidence="1">
    <location>
        <begin position="203"/>
        <end position="223"/>
    </location>
</feature>